<protein>
    <recommendedName>
        <fullName evidence="2">Enoyl reductase (ER) domain-containing protein</fullName>
    </recommendedName>
</protein>
<feature type="non-terminal residue" evidence="3">
    <location>
        <position position="348"/>
    </location>
</feature>
<dbReference type="SUPFAM" id="SSF51735">
    <property type="entry name" value="NAD(P)-binding Rossmann-fold domains"/>
    <property type="match status" value="1"/>
</dbReference>
<organism evidence="3 4">
    <name type="scientific">Scytalidium lignicola</name>
    <name type="common">Hyphomycete</name>
    <dbReference type="NCBI Taxonomy" id="5539"/>
    <lineage>
        <taxon>Eukaryota</taxon>
        <taxon>Fungi</taxon>
        <taxon>Dikarya</taxon>
        <taxon>Ascomycota</taxon>
        <taxon>Pezizomycotina</taxon>
        <taxon>Leotiomycetes</taxon>
        <taxon>Leotiomycetes incertae sedis</taxon>
        <taxon>Scytalidium</taxon>
    </lineage>
</organism>
<evidence type="ECO:0000259" key="2">
    <source>
        <dbReference type="SMART" id="SM00829"/>
    </source>
</evidence>
<proteinExistence type="predicted"/>
<reference evidence="3 4" key="1">
    <citation type="submission" date="2018-05" db="EMBL/GenBank/DDBJ databases">
        <title>Draft genome sequence of Scytalidium lignicola DSM 105466, a ubiquitous saprotrophic fungus.</title>
        <authorList>
            <person name="Buettner E."/>
            <person name="Gebauer A.M."/>
            <person name="Hofrichter M."/>
            <person name="Liers C."/>
            <person name="Kellner H."/>
        </authorList>
    </citation>
    <scope>NUCLEOTIDE SEQUENCE [LARGE SCALE GENOMIC DNA]</scope>
    <source>
        <strain evidence="3 4">DSM 105466</strain>
    </source>
</reference>
<gene>
    <name evidence="3" type="ORF">B7463_g2348</name>
</gene>
<feature type="non-terminal residue" evidence="3">
    <location>
        <position position="1"/>
    </location>
</feature>
<dbReference type="SMART" id="SM00829">
    <property type="entry name" value="PKS_ER"/>
    <property type="match status" value="1"/>
</dbReference>
<dbReference type="FunFam" id="3.40.50.720:FF:000121">
    <property type="entry name" value="Prostaglandin reductase 2"/>
    <property type="match status" value="1"/>
</dbReference>
<dbReference type="SUPFAM" id="SSF50129">
    <property type="entry name" value="GroES-like"/>
    <property type="match status" value="1"/>
</dbReference>
<accession>A0A3E2HL32</accession>
<dbReference type="AlphaFoldDB" id="A0A3E2HL32"/>
<dbReference type="Gene3D" id="3.90.180.10">
    <property type="entry name" value="Medium-chain alcohol dehydrogenases, catalytic domain"/>
    <property type="match status" value="1"/>
</dbReference>
<dbReference type="GO" id="GO:0016628">
    <property type="term" value="F:oxidoreductase activity, acting on the CH-CH group of donors, NAD or NADP as acceptor"/>
    <property type="evidence" value="ECO:0007669"/>
    <property type="project" value="InterPro"/>
</dbReference>
<evidence type="ECO:0000313" key="3">
    <source>
        <dbReference type="EMBL" id="RFU33943.1"/>
    </source>
</evidence>
<dbReference type="OrthoDB" id="809632at2759"/>
<dbReference type="PANTHER" id="PTHR43205:SF42">
    <property type="entry name" value="ALCOHOL DEHYDROGENASE, ZINC-CONTAINING (AFU_ORTHOLOGUE AFUA_7G04530)"/>
    <property type="match status" value="1"/>
</dbReference>
<dbReference type="InterPro" id="IPR036291">
    <property type="entry name" value="NAD(P)-bd_dom_sf"/>
</dbReference>
<dbReference type="CDD" id="cd05288">
    <property type="entry name" value="PGDH"/>
    <property type="match status" value="1"/>
</dbReference>
<comment type="caution">
    <text evidence="3">The sequence shown here is derived from an EMBL/GenBank/DDBJ whole genome shotgun (WGS) entry which is preliminary data.</text>
</comment>
<dbReference type="Proteomes" id="UP000258309">
    <property type="component" value="Unassembled WGS sequence"/>
</dbReference>
<dbReference type="EMBL" id="NCSJ02000027">
    <property type="protein sequence ID" value="RFU33943.1"/>
    <property type="molecule type" value="Genomic_DNA"/>
</dbReference>
<dbReference type="InterPro" id="IPR020843">
    <property type="entry name" value="ER"/>
</dbReference>
<dbReference type="Pfam" id="PF00107">
    <property type="entry name" value="ADH_zinc_N"/>
    <property type="match status" value="1"/>
</dbReference>
<dbReference type="InterPro" id="IPR013149">
    <property type="entry name" value="ADH-like_C"/>
</dbReference>
<dbReference type="InterPro" id="IPR011032">
    <property type="entry name" value="GroES-like_sf"/>
</dbReference>
<sequence length="348" mass="37145">MTGTTFKSLILAKHPKTNIVPGETFKLITNPIFTTDDLKDGQVLLETLYISIDPAMRGWIDEGSTSYRPSVEISVKIGDIMAGVVIANVLASKASTISVGQKVFTFNAGWAELAITDAANVTVINLPSGSKLTDSLGILGFSGLCAYFGLVNEAEVKAGDFVVVSGAAGAIGTAACQIALLKGAKVLGTVGTDDKINYLKDLGCDALNYKDKDFAKKFEEKTDGLLINIFFDNVGGKILDLALSRAKPHARFILCGATSLYNSGNTAIIENYLDIIFKSVRLQGYFMNKYANKFAVTTEILAQWLAEGKLKRSETIVKGGLAVAEEALAGIFTGTNTGKMLVQVKEEN</sequence>
<feature type="domain" description="Enoyl reductase (ER)" evidence="2">
    <location>
        <begin position="22"/>
        <end position="342"/>
    </location>
</feature>
<dbReference type="PANTHER" id="PTHR43205">
    <property type="entry name" value="PROSTAGLANDIN REDUCTASE"/>
    <property type="match status" value="1"/>
</dbReference>
<name>A0A3E2HL32_SCYLI</name>
<dbReference type="Pfam" id="PF16884">
    <property type="entry name" value="ADH_N_2"/>
    <property type="match status" value="1"/>
</dbReference>
<dbReference type="Gene3D" id="3.40.50.720">
    <property type="entry name" value="NAD(P)-binding Rossmann-like Domain"/>
    <property type="match status" value="1"/>
</dbReference>
<evidence type="ECO:0000313" key="4">
    <source>
        <dbReference type="Proteomes" id="UP000258309"/>
    </source>
</evidence>
<dbReference type="InterPro" id="IPR041694">
    <property type="entry name" value="ADH_N_2"/>
</dbReference>
<dbReference type="InterPro" id="IPR045010">
    <property type="entry name" value="MDR_fam"/>
</dbReference>
<keyword evidence="1" id="KW-0560">Oxidoreductase</keyword>
<dbReference type="OMA" id="TGITAYW"/>
<evidence type="ECO:0000256" key="1">
    <source>
        <dbReference type="ARBA" id="ARBA00023002"/>
    </source>
</evidence>
<keyword evidence="4" id="KW-1185">Reference proteome</keyword>